<protein>
    <submittedName>
        <fullName evidence="1">Uncharacterized protein</fullName>
    </submittedName>
</protein>
<sequence>MEKIRHSIPPSVCMVYLDDTLVHVPSFDNALANLQLNPSGNCSTSKQASWGTLWDQMVSPLIQPSSKQFSSGGWFLPHRLKCEQFPGPNILLSALHCRRTFEPLRQAFIMAPVLALPDPTIPFILDTNASNNRVGLSCCNP</sequence>
<name>A0AAD7SNJ8_9TELE</name>
<dbReference type="Proteomes" id="UP001221898">
    <property type="component" value="Unassembled WGS sequence"/>
</dbReference>
<keyword evidence="2" id="KW-1185">Reference proteome</keyword>
<evidence type="ECO:0000313" key="2">
    <source>
        <dbReference type="Proteomes" id="UP001221898"/>
    </source>
</evidence>
<dbReference type="SUPFAM" id="SSF56672">
    <property type="entry name" value="DNA/RNA polymerases"/>
    <property type="match status" value="1"/>
</dbReference>
<proteinExistence type="predicted"/>
<reference evidence="1" key="1">
    <citation type="journal article" date="2023" name="Science">
        <title>Genome structures resolve the early diversification of teleost fishes.</title>
        <authorList>
            <person name="Parey E."/>
            <person name="Louis A."/>
            <person name="Montfort J."/>
            <person name="Bouchez O."/>
            <person name="Roques C."/>
            <person name="Iampietro C."/>
            <person name="Lluch J."/>
            <person name="Castinel A."/>
            <person name="Donnadieu C."/>
            <person name="Desvignes T."/>
            <person name="Floi Bucao C."/>
            <person name="Jouanno E."/>
            <person name="Wen M."/>
            <person name="Mejri S."/>
            <person name="Dirks R."/>
            <person name="Jansen H."/>
            <person name="Henkel C."/>
            <person name="Chen W.J."/>
            <person name="Zahm M."/>
            <person name="Cabau C."/>
            <person name="Klopp C."/>
            <person name="Thompson A.W."/>
            <person name="Robinson-Rechavi M."/>
            <person name="Braasch I."/>
            <person name="Lecointre G."/>
            <person name="Bobe J."/>
            <person name="Postlethwait J.H."/>
            <person name="Berthelot C."/>
            <person name="Roest Crollius H."/>
            <person name="Guiguen Y."/>
        </authorList>
    </citation>
    <scope>NUCLEOTIDE SEQUENCE</scope>
    <source>
        <strain evidence="1">NC1722</strain>
    </source>
</reference>
<evidence type="ECO:0000313" key="1">
    <source>
        <dbReference type="EMBL" id="KAJ8405977.1"/>
    </source>
</evidence>
<comment type="caution">
    <text evidence="1">The sequence shown here is derived from an EMBL/GenBank/DDBJ whole genome shotgun (WGS) entry which is preliminary data.</text>
</comment>
<gene>
    <name evidence="1" type="ORF">AAFF_G00308650</name>
</gene>
<dbReference type="AlphaFoldDB" id="A0AAD7SNJ8"/>
<dbReference type="EMBL" id="JAINUG010000045">
    <property type="protein sequence ID" value="KAJ8405977.1"/>
    <property type="molecule type" value="Genomic_DNA"/>
</dbReference>
<organism evidence="1 2">
    <name type="scientific">Aldrovandia affinis</name>
    <dbReference type="NCBI Taxonomy" id="143900"/>
    <lineage>
        <taxon>Eukaryota</taxon>
        <taxon>Metazoa</taxon>
        <taxon>Chordata</taxon>
        <taxon>Craniata</taxon>
        <taxon>Vertebrata</taxon>
        <taxon>Euteleostomi</taxon>
        <taxon>Actinopterygii</taxon>
        <taxon>Neopterygii</taxon>
        <taxon>Teleostei</taxon>
        <taxon>Notacanthiformes</taxon>
        <taxon>Halosauridae</taxon>
        <taxon>Aldrovandia</taxon>
    </lineage>
</organism>
<accession>A0AAD7SNJ8</accession>
<dbReference type="InterPro" id="IPR043502">
    <property type="entry name" value="DNA/RNA_pol_sf"/>
</dbReference>